<comment type="similarity">
    <text evidence="1">Belongs to the class-III pyridoxal-phosphate-dependent aminotransferase family.</text>
</comment>
<dbReference type="InterPro" id="IPR015421">
    <property type="entry name" value="PyrdxlP-dep_Trfase_major"/>
</dbReference>
<dbReference type="GO" id="GO:0008483">
    <property type="term" value="F:transaminase activity"/>
    <property type="evidence" value="ECO:0007669"/>
    <property type="project" value="InterPro"/>
</dbReference>
<protein>
    <recommendedName>
        <fullName evidence="4">Aspartate aminotransferase family protein</fullName>
    </recommendedName>
</protein>
<dbReference type="AlphaFoldDB" id="A0A382W7I4"/>
<gene>
    <name evidence="3" type="ORF">METZ01_LOCUS407680</name>
</gene>
<dbReference type="EMBL" id="UINC01157693">
    <property type="protein sequence ID" value="SVD54826.1"/>
    <property type="molecule type" value="Genomic_DNA"/>
</dbReference>
<dbReference type="Gene3D" id="3.90.1150.10">
    <property type="entry name" value="Aspartate Aminotransferase, domain 1"/>
    <property type="match status" value="1"/>
</dbReference>
<evidence type="ECO:0000256" key="2">
    <source>
        <dbReference type="ARBA" id="ARBA00022898"/>
    </source>
</evidence>
<dbReference type="PANTHER" id="PTHR43094:SF1">
    <property type="entry name" value="AMINOTRANSFERASE CLASS-III"/>
    <property type="match status" value="1"/>
</dbReference>
<feature type="non-terminal residue" evidence="3">
    <location>
        <position position="220"/>
    </location>
</feature>
<reference evidence="3" key="1">
    <citation type="submission" date="2018-05" db="EMBL/GenBank/DDBJ databases">
        <authorList>
            <person name="Lanie J.A."/>
            <person name="Ng W.-L."/>
            <person name="Kazmierczak K.M."/>
            <person name="Andrzejewski T.M."/>
            <person name="Davidsen T.M."/>
            <person name="Wayne K.J."/>
            <person name="Tettelin H."/>
            <person name="Glass J.I."/>
            <person name="Rusch D."/>
            <person name="Podicherti R."/>
            <person name="Tsui H.-C.T."/>
            <person name="Winkler M.E."/>
        </authorList>
    </citation>
    <scope>NUCLEOTIDE SEQUENCE</scope>
</reference>
<accession>A0A382W7I4</accession>
<dbReference type="InterPro" id="IPR015424">
    <property type="entry name" value="PyrdxlP-dep_Trfase"/>
</dbReference>
<dbReference type="GO" id="GO:0030170">
    <property type="term" value="F:pyridoxal phosphate binding"/>
    <property type="evidence" value="ECO:0007669"/>
    <property type="project" value="InterPro"/>
</dbReference>
<dbReference type="Pfam" id="PF00202">
    <property type="entry name" value="Aminotran_3"/>
    <property type="match status" value="1"/>
</dbReference>
<proteinExistence type="inferred from homology"/>
<evidence type="ECO:0000256" key="1">
    <source>
        <dbReference type="ARBA" id="ARBA00008954"/>
    </source>
</evidence>
<sequence length="220" mass="25151">MTEQLTVDDLRRLDRDHCWHPLFQHQQLAEGAAELTVFERGEGSTLYDAEGRAYLDGYAGLWNVNVGYGRQQIAEAAFEQLKRLPYYPHSQINEPATRLATRLAELTPGGLRHTFFSNSGSEANETAFKIARQYGQQRFPTQRRHKIISRYRGYHGFTFGAMSATGQMARRTKFEPLVPGFLHVDPPYCYRCPLHLSYPSCATACVEEFDEVIRREGPDT</sequence>
<evidence type="ECO:0008006" key="4">
    <source>
        <dbReference type="Google" id="ProtNLM"/>
    </source>
</evidence>
<dbReference type="InterPro" id="IPR015422">
    <property type="entry name" value="PyrdxlP-dep_Trfase_small"/>
</dbReference>
<keyword evidence="2" id="KW-0663">Pyridoxal phosphate</keyword>
<organism evidence="3">
    <name type="scientific">marine metagenome</name>
    <dbReference type="NCBI Taxonomy" id="408172"/>
    <lineage>
        <taxon>unclassified sequences</taxon>
        <taxon>metagenomes</taxon>
        <taxon>ecological metagenomes</taxon>
    </lineage>
</organism>
<dbReference type="InterPro" id="IPR005814">
    <property type="entry name" value="Aminotrans_3"/>
</dbReference>
<dbReference type="PANTHER" id="PTHR43094">
    <property type="entry name" value="AMINOTRANSFERASE"/>
    <property type="match status" value="1"/>
</dbReference>
<dbReference type="Gene3D" id="3.40.640.10">
    <property type="entry name" value="Type I PLP-dependent aspartate aminotransferase-like (Major domain)"/>
    <property type="match status" value="1"/>
</dbReference>
<name>A0A382W7I4_9ZZZZ</name>
<evidence type="ECO:0000313" key="3">
    <source>
        <dbReference type="EMBL" id="SVD54826.1"/>
    </source>
</evidence>
<dbReference type="SUPFAM" id="SSF53383">
    <property type="entry name" value="PLP-dependent transferases"/>
    <property type="match status" value="1"/>
</dbReference>